<evidence type="ECO:0000313" key="1">
    <source>
        <dbReference type="EMBL" id="CCQ47170.1"/>
    </source>
</evidence>
<keyword evidence="2" id="KW-1185">Reference proteome</keyword>
<dbReference type="EMBL" id="CAQI01000048">
    <property type="protein sequence ID" value="CCQ47170.1"/>
    <property type="molecule type" value="Genomic_DNA"/>
</dbReference>
<sequence length="79" mass="9124">MLDTFKAMHQAEQALYQARRRYIESFKKATGGEWKAQELRDAGFPTPKVSVLKRRMDYRHLMTSPADPIPESSNEAPKN</sequence>
<organism evidence="1 2">
    <name type="scientific">Pseudarthrobacter siccitolerans</name>
    <dbReference type="NCBI Taxonomy" id="861266"/>
    <lineage>
        <taxon>Bacteria</taxon>
        <taxon>Bacillati</taxon>
        <taxon>Actinomycetota</taxon>
        <taxon>Actinomycetes</taxon>
        <taxon>Micrococcales</taxon>
        <taxon>Micrococcaceae</taxon>
        <taxon>Pseudarthrobacter</taxon>
    </lineage>
</organism>
<reference evidence="2" key="1">
    <citation type="journal article" date="2014" name="Genome Announc.">
        <title>Genome Sequence of Arthrobacter siccitolerans 4J27, a Xeroprotectant-Producing Desiccation-Tolerant Microorganism.</title>
        <authorList>
            <person name="Manzanera M."/>
            <person name="Santa-Cruz-Calvo L."/>
            <person name="Vilchez J.I."/>
            <person name="Garcia-Fontana C."/>
            <person name="Silva-Castro G.A."/>
            <person name="Calvo C."/>
            <person name="Gonzalez-Lopez J."/>
        </authorList>
    </citation>
    <scope>NUCLEOTIDE SEQUENCE [LARGE SCALE GENOMIC DNA]</scope>
    <source>
        <strain evidence="2">4J27</strain>
    </source>
</reference>
<gene>
    <name evidence="1" type="ORF">ARTSIC4J27_3150</name>
</gene>
<evidence type="ECO:0000313" key="2">
    <source>
        <dbReference type="Proteomes" id="UP000035722"/>
    </source>
</evidence>
<dbReference type="AlphaFoldDB" id="A0A024H4S3"/>
<dbReference type="Proteomes" id="UP000035722">
    <property type="component" value="Unassembled WGS sequence"/>
</dbReference>
<comment type="caution">
    <text evidence="1">The sequence shown here is derived from an EMBL/GenBank/DDBJ whole genome shotgun (WGS) entry which is preliminary data.</text>
</comment>
<name>A0A024H4S3_9MICC</name>
<proteinExistence type="predicted"/>
<protein>
    <submittedName>
        <fullName evidence="1">Uncharacterized protein</fullName>
    </submittedName>
</protein>
<accession>A0A024H4S3</accession>